<comment type="caution">
    <text evidence="2">The sequence shown here is derived from an EMBL/GenBank/DDBJ whole genome shotgun (WGS) entry which is preliminary data.</text>
</comment>
<dbReference type="RefSeq" id="WP_377143511.1">
    <property type="nucleotide sequence ID" value="NZ_JBHTIA010000009.1"/>
</dbReference>
<dbReference type="EMBL" id="JBHTIA010000009">
    <property type="protein sequence ID" value="MFD0766002.1"/>
    <property type="molecule type" value="Genomic_DNA"/>
</dbReference>
<keyword evidence="1" id="KW-1133">Transmembrane helix</keyword>
<evidence type="ECO:0000256" key="1">
    <source>
        <dbReference type="SAM" id="Phobius"/>
    </source>
</evidence>
<keyword evidence="3" id="KW-1185">Reference proteome</keyword>
<evidence type="ECO:0000313" key="3">
    <source>
        <dbReference type="Proteomes" id="UP001597073"/>
    </source>
</evidence>
<keyword evidence="1" id="KW-0812">Transmembrane</keyword>
<feature type="transmembrane region" description="Helical" evidence="1">
    <location>
        <begin position="12"/>
        <end position="33"/>
    </location>
</feature>
<feature type="transmembrane region" description="Helical" evidence="1">
    <location>
        <begin position="78"/>
        <end position="94"/>
    </location>
</feature>
<reference evidence="3" key="1">
    <citation type="journal article" date="2019" name="Int. J. Syst. Evol. Microbiol.">
        <title>The Global Catalogue of Microorganisms (GCM) 10K type strain sequencing project: providing services to taxonomists for standard genome sequencing and annotation.</title>
        <authorList>
            <consortium name="The Broad Institute Genomics Platform"/>
            <consortium name="The Broad Institute Genome Sequencing Center for Infectious Disease"/>
            <person name="Wu L."/>
            <person name="Ma J."/>
        </authorList>
    </citation>
    <scope>NUCLEOTIDE SEQUENCE [LARGE SCALE GENOMIC DNA]</scope>
    <source>
        <strain evidence="3">CCUG 60742</strain>
    </source>
</reference>
<evidence type="ECO:0000313" key="2">
    <source>
        <dbReference type="EMBL" id="MFD0766002.1"/>
    </source>
</evidence>
<feature type="transmembrane region" description="Helical" evidence="1">
    <location>
        <begin position="130"/>
        <end position="150"/>
    </location>
</feature>
<accession>A0ABW2ZIL8</accession>
<keyword evidence="1" id="KW-0472">Membrane</keyword>
<feature type="transmembrane region" description="Helical" evidence="1">
    <location>
        <begin position="101"/>
        <end position="124"/>
    </location>
</feature>
<sequence length="165" mass="18696">MNLTPTQLKTKARRWIIFLMVGLILSGITAFPIESEMAVAMHNIDAFSPTMQQWLTTIYTAVKTTNAQYPYLSYGTDWLAFAHAVIALAFIGPLRDPARNIWVLQFGMIACVLIFPLAFIAGPIRHIPQFWQLVDCSFGVIGIIPLYVAYRYARRLETLQILKTT</sequence>
<gene>
    <name evidence="2" type="ORF">ACFQZI_14155</name>
</gene>
<dbReference type="Proteomes" id="UP001597073">
    <property type="component" value="Unassembled WGS sequence"/>
</dbReference>
<name>A0ABW2ZIL8_9SPHI</name>
<proteinExistence type="predicted"/>
<organism evidence="2 3">
    <name type="scientific">Mucilaginibacter lutimaris</name>
    <dbReference type="NCBI Taxonomy" id="931629"/>
    <lineage>
        <taxon>Bacteria</taxon>
        <taxon>Pseudomonadati</taxon>
        <taxon>Bacteroidota</taxon>
        <taxon>Sphingobacteriia</taxon>
        <taxon>Sphingobacteriales</taxon>
        <taxon>Sphingobacteriaceae</taxon>
        <taxon>Mucilaginibacter</taxon>
    </lineage>
</organism>
<protein>
    <submittedName>
        <fullName evidence="2">Uncharacterized protein</fullName>
    </submittedName>
</protein>